<dbReference type="OrthoDB" id="5651004at2"/>
<dbReference type="EMBL" id="LNYI01000003">
    <property type="protein sequence ID" value="KTD25723.1"/>
    <property type="molecule type" value="Genomic_DNA"/>
</dbReference>
<comment type="caution">
    <text evidence="1">The sequence shown here is derived from an EMBL/GenBank/DDBJ whole genome shotgun (WGS) entry which is preliminary data.</text>
</comment>
<evidence type="ECO:0000313" key="1">
    <source>
        <dbReference type="EMBL" id="KTD25723.1"/>
    </source>
</evidence>
<dbReference type="eggNOG" id="ENOG5031R8Z">
    <property type="taxonomic scope" value="Bacteria"/>
</dbReference>
<organism evidence="1 2">
    <name type="scientific">Legionella lansingensis</name>
    <dbReference type="NCBI Taxonomy" id="45067"/>
    <lineage>
        <taxon>Bacteria</taxon>
        <taxon>Pseudomonadati</taxon>
        <taxon>Pseudomonadota</taxon>
        <taxon>Gammaproteobacteria</taxon>
        <taxon>Legionellales</taxon>
        <taxon>Legionellaceae</taxon>
        <taxon>Legionella</taxon>
    </lineage>
</organism>
<reference evidence="1 2" key="1">
    <citation type="submission" date="2015-11" db="EMBL/GenBank/DDBJ databases">
        <title>Genomic analysis of 38 Legionella species identifies large and diverse effector repertoires.</title>
        <authorList>
            <person name="Burstein D."/>
            <person name="Amaro F."/>
            <person name="Zusman T."/>
            <person name="Lifshitz Z."/>
            <person name="Cohen O."/>
            <person name="Gilbert J.A."/>
            <person name="Pupko T."/>
            <person name="Shuman H.A."/>
            <person name="Segal G."/>
        </authorList>
    </citation>
    <scope>NUCLEOTIDE SEQUENCE [LARGE SCALE GENOMIC DNA]</scope>
    <source>
        <strain evidence="1 2">ATCC 49751</strain>
    </source>
</reference>
<evidence type="ECO:0000313" key="2">
    <source>
        <dbReference type="Proteomes" id="UP000054869"/>
    </source>
</evidence>
<sequence length="594" mass="67301">MKISKIKECLEGYDANKGFSRRNLKGEPHIEELRQFYDPIKEENRDLTPEEHLKLVKICLGKNTWNDSESSKALDGLLDQLGGREALQRLKDHKRLTMTTVVLIETNKQFADELSHFIVLLKGVVTGEPLRTLIKQIDLSTIQPKLKDIRSLKKANLLCQETVLLVAKCEAEAATAMANTILLLDKHKIGKEAWDYLPCSIYIGSIYNILLRLESTDPNLIAPHLKAICNLEKDSLLLSEILDELSQIKGFIFRETGWNTEYNLDAIIVSIIAGFGTKIAIAFEKLKTFKLSPHLVQPILETIFKFPECYDKFLDGVGNLLQNDLMDKDNLGVICRTPGYADDLAFLLKELKDGQYSPETKELALRDPENATIVGSIMVYLDLKLFNAEDELLQTNAKLTKKNILCQELLSKKLMRVELLDLLADLESAELLNLPNIEKLIKHAQFFRVVESACTCLFDSDKLDQRNFDLLFEDPEHALSIVEVLGAKPHPVTTSEEKYTNKGAKDFVRIREVARVFAQGHAQHSFFRLPSEPLAQKIKVFCKLSKQDPSQFEPAVQLEVQKQILTKIVQMCGNGYLKKEVEQAIASDFFARPS</sequence>
<proteinExistence type="predicted"/>
<dbReference type="RefSeq" id="WP_028374416.1">
    <property type="nucleotide sequence ID" value="NZ_CAAAJD010000011.1"/>
</dbReference>
<dbReference type="Proteomes" id="UP000054869">
    <property type="component" value="Unassembled WGS sequence"/>
</dbReference>
<gene>
    <name evidence="1" type="ORF">Llan_0113</name>
</gene>
<dbReference type="AlphaFoldDB" id="A0A0W0W005"/>
<keyword evidence="2" id="KW-1185">Reference proteome</keyword>
<name>A0A0W0W005_9GAMM</name>
<dbReference type="PATRIC" id="fig|45067.4.peg.116"/>
<protein>
    <submittedName>
        <fullName evidence="1">Uncharacterized protein</fullName>
    </submittedName>
</protein>
<accession>A0A0W0W005</accession>